<evidence type="ECO:0000313" key="2">
    <source>
        <dbReference type="Proteomes" id="UP000299102"/>
    </source>
</evidence>
<gene>
    <name evidence="1" type="ORF">EVAR_83318_1</name>
</gene>
<accession>A0A4C1VVJ9</accession>
<keyword evidence="2" id="KW-1185">Reference proteome</keyword>
<dbReference type="Proteomes" id="UP000299102">
    <property type="component" value="Unassembled WGS sequence"/>
</dbReference>
<proteinExistence type="predicted"/>
<evidence type="ECO:0000313" key="1">
    <source>
        <dbReference type="EMBL" id="GBP42801.1"/>
    </source>
</evidence>
<organism evidence="1 2">
    <name type="scientific">Eumeta variegata</name>
    <name type="common">Bagworm moth</name>
    <name type="synonym">Eumeta japonica</name>
    <dbReference type="NCBI Taxonomy" id="151549"/>
    <lineage>
        <taxon>Eukaryota</taxon>
        <taxon>Metazoa</taxon>
        <taxon>Ecdysozoa</taxon>
        <taxon>Arthropoda</taxon>
        <taxon>Hexapoda</taxon>
        <taxon>Insecta</taxon>
        <taxon>Pterygota</taxon>
        <taxon>Neoptera</taxon>
        <taxon>Endopterygota</taxon>
        <taxon>Lepidoptera</taxon>
        <taxon>Glossata</taxon>
        <taxon>Ditrysia</taxon>
        <taxon>Tineoidea</taxon>
        <taxon>Psychidae</taxon>
        <taxon>Oiketicinae</taxon>
        <taxon>Eumeta</taxon>
    </lineage>
</organism>
<protein>
    <submittedName>
        <fullName evidence="1">Uncharacterized protein</fullName>
    </submittedName>
</protein>
<dbReference type="EMBL" id="BGZK01000424">
    <property type="protein sequence ID" value="GBP42801.1"/>
    <property type="molecule type" value="Genomic_DNA"/>
</dbReference>
<comment type="caution">
    <text evidence="1">The sequence shown here is derived from an EMBL/GenBank/DDBJ whole genome shotgun (WGS) entry which is preliminary data.</text>
</comment>
<reference evidence="1 2" key="1">
    <citation type="journal article" date="2019" name="Commun. Biol.">
        <title>The bagworm genome reveals a unique fibroin gene that provides high tensile strength.</title>
        <authorList>
            <person name="Kono N."/>
            <person name="Nakamura H."/>
            <person name="Ohtoshi R."/>
            <person name="Tomita M."/>
            <person name="Numata K."/>
            <person name="Arakawa K."/>
        </authorList>
    </citation>
    <scope>NUCLEOTIDE SEQUENCE [LARGE SCALE GENOMIC DNA]</scope>
</reference>
<name>A0A4C1VVJ9_EUMVA</name>
<sequence length="146" mass="16071">MQITYINEVHARVRTQVSLSSLNRCRNSKVPSAKLYVRSYSQQSNSSGELMQPVLILGTLRLLLRQQDNIVLLVNRRLKDPDGQHDTSRLFGGTGAGGVRGPCAKCFSVQPSDDNPIEQPAVSLTAIQHPALGNVQNTSRVTKSRF</sequence>
<dbReference type="AlphaFoldDB" id="A0A4C1VVJ9"/>